<comment type="similarity">
    <text evidence="5 14 16">Belongs to the RNase HII family.</text>
</comment>
<dbReference type="GO" id="GO:0030145">
    <property type="term" value="F:manganese ion binding"/>
    <property type="evidence" value="ECO:0007669"/>
    <property type="project" value="UniProtKB-UniRule"/>
</dbReference>
<accession>A0A9X0WBB9</accession>
<dbReference type="InterPro" id="IPR022898">
    <property type="entry name" value="RNase_HII"/>
</dbReference>
<comment type="function">
    <text evidence="3 14 16">Endonuclease that specifically degrades the RNA of RNA-DNA hybrids.</text>
</comment>
<dbReference type="PANTHER" id="PTHR10954:SF18">
    <property type="entry name" value="RIBONUCLEASE HII"/>
    <property type="match status" value="1"/>
</dbReference>
<evidence type="ECO:0000256" key="7">
    <source>
        <dbReference type="ARBA" id="ARBA00019179"/>
    </source>
</evidence>
<evidence type="ECO:0000256" key="13">
    <source>
        <dbReference type="ARBA" id="ARBA00023211"/>
    </source>
</evidence>
<keyword evidence="9 14" id="KW-0540">Nuclease</keyword>
<evidence type="ECO:0000256" key="5">
    <source>
        <dbReference type="ARBA" id="ARBA00007383"/>
    </source>
</evidence>
<evidence type="ECO:0000256" key="15">
    <source>
        <dbReference type="PROSITE-ProRule" id="PRU01319"/>
    </source>
</evidence>
<dbReference type="EMBL" id="NRRY01000040">
    <property type="protein sequence ID" value="MBK1620455.1"/>
    <property type="molecule type" value="Genomic_DNA"/>
</dbReference>
<keyword evidence="10 14" id="KW-0479">Metal-binding</keyword>
<comment type="subcellular location">
    <subcellularLocation>
        <location evidence="4 14">Cytoplasm</location>
    </subcellularLocation>
</comment>
<evidence type="ECO:0000256" key="16">
    <source>
        <dbReference type="RuleBase" id="RU003515"/>
    </source>
</evidence>
<dbReference type="InterPro" id="IPR024567">
    <property type="entry name" value="RNase_HII/HIII_dom"/>
</dbReference>
<dbReference type="GO" id="GO:0005737">
    <property type="term" value="C:cytoplasm"/>
    <property type="evidence" value="ECO:0007669"/>
    <property type="project" value="UniProtKB-SubCell"/>
</dbReference>
<feature type="binding site" evidence="14 15">
    <location>
        <position position="20"/>
    </location>
    <ligand>
        <name>a divalent metal cation</name>
        <dbReference type="ChEBI" id="CHEBI:60240"/>
    </ligand>
</feature>
<reference evidence="18 19" key="1">
    <citation type="journal article" date="2020" name="Microorganisms">
        <title>Osmotic Adaptation and Compatible Solute Biosynthesis of Phototrophic Bacteria as Revealed from Genome Analyses.</title>
        <authorList>
            <person name="Imhoff J.F."/>
            <person name="Rahn T."/>
            <person name="Kunzel S."/>
            <person name="Keller A."/>
            <person name="Neulinger S.C."/>
        </authorList>
    </citation>
    <scope>NUCLEOTIDE SEQUENCE [LARGE SCALE GENOMIC DNA]</scope>
    <source>
        <strain evidence="18 19">DSM 25653</strain>
    </source>
</reference>
<keyword evidence="19" id="KW-1185">Reference proteome</keyword>
<protein>
    <recommendedName>
        <fullName evidence="7 14">Ribonuclease HII</fullName>
        <shortName evidence="14">RNase HII</shortName>
        <ecNumber evidence="6 14">3.1.26.4</ecNumber>
    </recommendedName>
</protein>
<keyword evidence="12 14" id="KW-0378">Hydrolase</keyword>
<dbReference type="EC" id="3.1.26.4" evidence="6 14"/>
<gene>
    <name evidence="14" type="primary">rnhB</name>
    <name evidence="18" type="ORF">CKO42_18845</name>
</gene>
<dbReference type="GO" id="GO:0004523">
    <property type="term" value="F:RNA-DNA hybrid ribonuclease activity"/>
    <property type="evidence" value="ECO:0007669"/>
    <property type="project" value="UniProtKB-UniRule"/>
</dbReference>
<dbReference type="GO" id="GO:0006298">
    <property type="term" value="P:mismatch repair"/>
    <property type="evidence" value="ECO:0007669"/>
    <property type="project" value="TreeGrafter"/>
</dbReference>
<evidence type="ECO:0000256" key="3">
    <source>
        <dbReference type="ARBA" id="ARBA00004065"/>
    </source>
</evidence>
<dbReference type="CDD" id="cd07182">
    <property type="entry name" value="RNase_HII_bacteria_HII_like"/>
    <property type="match status" value="1"/>
</dbReference>
<name>A0A9X0WBB9_9GAMM</name>
<evidence type="ECO:0000256" key="9">
    <source>
        <dbReference type="ARBA" id="ARBA00022722"/>
    </source>
</evidence>
<dbReference type="InterPro" id="IPR036397">
    <property type="entry name" value="RNaseH_sf"/>
</dbReference>
<dbReference type="AlphaFoldDB" id="A0A9X0WBB9"/>
<evidence type="ECO:0000313" key="19">
    <source>
        <dbReference type="Proteomes" id="UP001138768"/>
    </source>
</evidence>
<dbReference type="FunFam" id="3.30.420.10:FF:000006">
    <property type="entry name" value="Ribonuclease HII"/>
    <property type="match status" value="1"/>
</dbReference>
<comment type="cofactor">
    <cofactor evidence="2">
        <name>Mg(2+)</name>
        <dbReference type="ChEBI" id="CHEBI:18420"/>
    </cofactor>
</comment>
<dbReference type="Gene3D" id="3.30.420.10">
    <property type="entry name" value="Ribonuclease H-like superfamily/Ribonuclease H"/>
    <property type="match status" value="1"/>
</dbReference>
<feature type="binding site" evidence="14 15">
    <location>
        <position position="19"/>
    </location>
    <ligand>
        <name>a divalent metal cation</name>
        <dbReference type="ChEBI" id="CHEBI:60240"/>
    </ligand>
</feature>
<dbReference type="PROSITE" id="PS51975">
    <property type="entry name" value="RNASE_H_2"/>
    <property type="match status" value="1"/>
</dbReference>
<comment type="caution">
    <text evidence="18">The sequence shown here is derived from an EMBL/GenBank/DDBJ whole genome shotgun (WGS) entry which is preliminary data.</text>
</comment>
<keyword evidence="8 14" id="KW-0963">Cytoplasm</keyword>
<comment type="cofactor">
    <cofactor evidence="14 15">
        <name>Mn(2+)</name>
        <dbReference type="ChEBI" id="CHEBI:29035"/>
    </cofactor>
    <cofactor evidence="14 15">
        <name>Mg(2+)</name>
        <dbReference type="ChEBI" id="CHEBI:18420"/>
    </cofactor>
    <text evidence="14 15">Manganese or magnesium. Binds 1 divalent metal ion per monomer in the absence of substrate. May bind a second metal ion after substrate binding.</text>
</comment>
<evidence type="ECO:0000256" key="10">
    <source>
        <dbReference type="ARBA" id="ARBA00022723"/>
    </source>
</evidence>
<dbReference type="InterPro" id="IPR012337">
    <property type="entry name" value="RNaseH-like_sf"/>
</dbReference>
<dbReference type="Proteomes" id="UP001138768">
    <property type="component" value="Unassembled WGS sequence"/>
</dbReference>
<evidence type="ECO:0000256" key="6">
    <source>
        <dbReference type="ARBA" id="ARBA00012180"/>
    </source>
</evidence>
<dbReference type="NCBIfam" id="NF000595">
    <property type="entry name" value="PRK00015.1-3"/>
    <property type="match status" value="1"/>
</dbReference>
<evidence type="ECO:0000256" key="14">
    <source>
        <dbReference type="HAMAP-Rule" id="MF_00052"/>
    </source>
</evidence>
<dbReference type="GO" id="GO:0003723">
    <property type="term" value="F:RNA binding"/>
    <property type="evidence" value="ECO:0007669"/>
    <property type="project" value="UniProtKB-UniRule"/>
</dbReference>
<dbReference type="GO" id="GO:0032299">
    <property type="term" value="C:ribonuclease H2 complex"/>
    <property type="evidence" value="ECO:0007669"/>
    <property type="project" value="TreeGrafter"/>
</dbReference>
<keyword evidence="13 14" id="KW-0464">Manganese</keyword>
<dbReference type="SUPFAM" id="SSF53098">
    <property type="entry name" value="Ribonuclease H-like"/>
    <property type="match status" value="1"/>
</dbReference>
<proteinExistence type="inferred from homology"/>
<evidence type="ECO:0000259" key="17">
    <source>
        <dbReference type="PROSITE" id="PS51975"/>
    </source>
</evidence>
<evidence type="ECO:0000256" key="2">
    <source>
        <dbReference type="ARBA" id="ARBA00001946"/>
    </source>
</evidence>
<keyword evidence="11 14" id="KW-0255">Endonuclease</keyword>
<comment type="catalytic activity">
    <reaction evidence="1 14 15 16">
        <text>Endonucleolytic cleavage to 5'-phosphomonoester.</text>
        <dbReference type="EC" id="3.1.26.4"/>
    </reaction>
</comment>
<dbReference type="GO" id="GO:0043137">
    <property type="term" value="P:DNA replication, removal of RNA primer"/>
    <property type="evidence" value="ECO:0007669"/>
    <property type="project" value="TreeGrafter"/>
</dbReference>
<organism evidence="18 19">
    <name type="scientific">Lamprobacter modestohalophilus</name>
    <dbReference type="NCBI Taxonomy" id="1064514"/>
    <lineage>
        <taxon>Bacteria</taxon>
        <taxon>Pseudomonadati</taxon>
        <taxon>Pseudomonadota</taxon>
        <taxon>Gammaproteobacteria</taxon>
        <taxon>Chromatiales</taxon>
        <taxon>Chromatiaceae</taxon>
        <taxon>Lamprobacter</taxon>
    </lineage>
</organism>
<dbReference type="PANTHER" id="PTHR10954">
    <property type="entry name" value="RIBONUCLEASE H2 SUBUNIT A"/>
    <property type="match status" value="1"/>
</dbReference>
<evidence type="ECO:0000256" key="11">
    <source>
        <dbReference type="ARBA" id="ARBA00022759"/>
    </source>
</evidence>
<dbReference type="HAMAP" id="MF_00052_B">
    <property type="entry name" value="RNase_HII_B"/>
    <property type="match status" value="1"/>
</dbReference>
<dbReference type="Pfam" id="PF01351">
    <property type="entry name" value="RNase_HII"/>
    <property type="match status" value="1"/>
</dbReference>
<feature type="binding site" evidence="14 15">
    <location>
        <position position="111"/>
    </location>
    <ligand>
        <name>a divalent metal cation</name>
        <dbReference type="ChEBI" id="CHEBI:60240"/>
    </ligand>
</feature>
<evidence type="ECO:0000256" key="8">
    <source>
        <dbReference type="ARBA" id="ARBA00022490"/>
    </source>
</evidence>
<evidence type="ECO:0000256" key="4">
    <source>
        <dbReference type="ARBA" id="ARBA00004496"/>
    </source>
</evidence>
<dbReference type="NCBIfam" id="NF000596">
    <property type="entry name" value="PRK00015.1-4"/>
    <property type="match status" value="1"/>
</dbReference>
<evidence type="ECO:0000313" key="18">
    <source>
        <dbReference type="EMBL" id="MBK1620455.1"/>
    </source>
</evidence>
<evidence type="ECO:0000256" key="12">
    <source>
        <dbReference type="ARBA" id="ARBA00022801"/>
    </source>
</evidence>
<sequence>MLNPAGAGPVLNERVAGVDEAGRGPLAGPVCAAAVILDPANSPSGIADSKLLSATRREALAIAIEDSAIAWAVAFVDVAEIDRINILQASLLAMRRALDALAVSPTLALIDGNRCPDGLSCRSQAVVRGDRTVISIGAASILAKVARDQEMRRLDHCYPGYGFAQHKGYGTKAHVEALDRLGPCIEHRRSFAPVRIRLQNGASPAVS</sequence>
<evidence type="ECO:0000256" key="1">
    <source>
        <dbReference type="ARBA" id="ARBA00000077"/>
    </source>
</evidence>
<dbReference type="InterPro" id="IPR001352">
    <property type="entry name" value="RNase_HII/HIII"/>
</dbReference>
<dbReference type="RefSeq" id="WP_200247422.1">
    <property type="nucleotide sequence ID" value="NZ_NRRY01000040.1"/>
</dbReference>
<feature type="domain" description="RNase H type-2" evidence="17">
    <location>
        <begin position="13"/>
        <end position="203"/>
    </location>
</feature>